<dbReference type="PANTHER" id="PTHR42941">
    <property type="entry name" value="SLL1037 PROTEIN"/>
    <property type="match status" value="1"/>
</dbReference>
<dbReference type="AlphaFoldDB" id="A0A7Y4GQU6"/>
<evidence type="ECO:0000256" key="2">
    <source>
        <dbReference type="SAM" id="Phobius"/>
    </source>
</evidence>
<name>A0A7Y4GQU6_9BRAD</name>
<dbReference type="Gene3D" id="3.40.190.10">
    <property type="entry name" value="Periplasmic binding protein-like II"/>
    <property type="match status" value="1"/>
</dbReference>
<keyword evidence="2" id="KW-1133">Transmembrane helix</keyword>
<dbReference type="RefSeq" id="WP_171579486.1">
    <property type="nucleotide sequence ID" value="NZ_JAAVLX010000003.1"/>
</dbReference>
<reference evidence="3 4" key="1">
    <citation type="submission" date="2020-03" db="EMBL/GenBank/DDBJ databases">
        <title>Bradyrhizobium diversity isolated from nodules of Indigofera sp.</title>
        <authorList>
            <person name="Klepa M."/>
            <person name="Helene L."/>
            <person name="Hungria M."/>
        </authorList>
    </citation>
    <scope>NUCLEOTIDE SEQUENCE [LARGE SCALE GENOMIC DNA]</scope>
    <source>
        <strain evidence="3 4">WSM 1791</strain>
    </source>
</reference>
<dbReference type="EMBL" id="JAAVLX010000003">
    <property type="protein sequence ID" value="NOJ40284.1"/>
    <property type="molecule type" value="Genomic_DNA"/>
</dbReference>
<dbReference type="InterPro" id="IPR011852">
    <property type="entry name" value="TRAP_TAXI"/>
</dbReference>
<organism evidence="3 4">
    <name type="scientific">Bradyrhizobium australiense</name>
    <dbReference type="NCBI Taxonomy" id="2721161"/>
    <lineage>
        <taxon>Bacteria</taxon>
        <taxon>Pseudomonadati</taxon>
        <taxon>Pseudomonadota</taxon>
        <taxon>Alphaproteobacteria</taxon>
        <taxon>Hyphomicrobiales</taxon>
        <taxon>Nitrobacteraceae</taxon>
        <taxon>Bradyrhizobium</taxon>
    </lineage>
</organism>
<keyword evidence="2" id="KW-0812">Transmembrane</keyword>
<comment type="caution">
    <text evidence="3">The sequence shown here is derived from an EMBL/GenBank/DDBJ whole genome shotgun (WGS) entry which is preliminary data.</text>
</comment>
<dbReference type="Proteomes" id="UP000544122">
    <property type="component" value="Unassembled WGS sequence"/>
</dbReference>
<feature type="transmembrane region" description="Helical" evidence="2">
    <location>
        <begin position="81"/>
        <end position="102"/>
    </location>
</feature>
<evidence type="ECO:0000256" key="1">
    <source>
        <dbReference type="SAM" id="MobiDB-lite"/>
    </source>
</evidence>
<keyword evidence="2" id="KW-0472">Membrane</keyword>
<proteinExistence type="predicted"/>
<dbReference type="PANTHER" id="PTHR42941:SF1">
    <property type="entry name" value="SLL1037 PROTEIN"/>
    <property type="match status" value="1"/>
</dbReference>
<sequence>MTTLRVPFYLVANKKLGDNIVASLAKAMMELRRDLLGEYPIFAQIGAPSLEKDAHIPIHPGAALYFNGEQQTFLDRYADKLFYLVMLLGLMASMLAATWKFMTRDADPSRDHLLMGLNELAGRVQAAGTELELMEAERCIDEILELELERYMGVSSIVVGNLRHSCFSPWYREAARGVVKQRYRLVPQSREGDRGGRLSPFATAPARGGDAA</sequence>
<evidence type="ECO:0000313" key="3">
    <source>
        <dbReference type="EMBL" id="NOJ40284.1"/>
    </source>
</evidence>
<protein>
    <recommendedName>
        <fullName evidence="5">TRAP transporter solute receptor, TAXI family</fullName>
    </recommendedName>
</protein>
<evidence type="ECO:0000313" key="4">
    <source>
        <dbReference type="Proteomes" id="UP000544122"/>
    </source>
</evidence>
<feature type="region of interest" description="Disordered" evidence="1">
    <location>
        <begin position="189"/>
        <end position="212"/>
    </location>
</feature>
<accession>A0A7Y4GQU6</accession>
<keyword evidence="4" id="KW-1185">Reference proteome</keyword>
<evidence type="ECO:0008006" key="5">
    <source>
        <dbReference type="Google" id="ProtNLM"/>
    </source>
</evidence>
<gene>
    <name evidence="3" type="ORF">HCN58_11850</name>
</gene>
<dbReference type="SUPFAM" id="SSF53850">
    <property type="entry name" value="Periplasmic binding protein-like II"/>
    <property type="match status" value="1"/>
</dbReference>